<feature type="compositionally biased region" description="Polar residues" evidence="1">
    <location>
        <begin position="55"/>
        <end position="65"/>
    </location>
</feature>
<reference evidence="3" key="1">
    <citation type="submission" date="2014-02" db="EMBL/GenBank/DDBJ databases">
        <title>Complete genome sequence and comparative genomic analysis of the nitrogen-fixing bacterium Leptospirillum ferriphilum YSK.</title>
        <authorList>
            <person name="Guo X."/>
            <person name="Yin H."/>
            <person name="Liang Y."/>
            <person name="Hu Q."/>
            <person name="Ma L."/>
            <person name="Xiao Y."/>
            <person name="Zhang X."/>
            <person name="Qiu G."/>
            <person name="Liu X."/>
        </authorList>
    </citation>
    <scope>NUCLEOTIDE SEQUENCE [LARGE SCALE GENOMIC DNA]</scope>
    <source>
        <strain evidence="3">YSK</strain>
    </source>
</reference>
<dbReference type="HOGENOM" id="CLU_2844521_0_0_0"/>
<protein>
    <submittedName>
        <fullName evidence="2">Uncharacterized protein</fullName>
    </submittedName>
</protein>
<evidence type="ECO:0000313" key="2">
    <source>
        <dbReference type="EMBL" id="AIA31825.1"/>
    </source>
</evidence>
<dbReference type="KEGG" id="lfp:Y981_08580"/>
<name>A0A059XXK3_9BACT</name>
<evidence type="ECO:0000256" key="1">
    <source>
        <dbReference type="SAM" id="MobiDB-lite"/>
    </source>
</evidence>
<dbReference type="Proteomes" id="UP000027059">
    <property type="component" value="Chromosome"/>
</dbReference>
<evidence type="ECO:0000313" key="3">
    <source>
        <dbReference type="Proteomes" id="UP000027059"/>
    </source>
</evidence>
<reference evidence="2 3" key="2">
    <citation type="journal article" date="2015" name="Biomed. Res. Int.">
        <title>Effects of Arsenite Resistance on the Growth and Functional Gene Expression of Leptospirillum ferriphilum and Acidithiobacillus thiooxidans in Pure Culture and Coculture.</title>
        <authorList>
            <person name="Jiang H."/>
            <person name="Liang Y."/>
            <person name="Yin H."/>
            <person name="Xiao Y."/>
            <person name="Guo X."/>
            <person name="Xu Y."/>
            <person name="Hu Q."/>
            <person name="Liu H."/>
            <person name="Liu X."/>
        </authorList>
    </citation>
    <scope>NUCLEOTIDE SEQUENCE [LARGE SCALE GENOMIC DNA]</scope>
    <source>
        <strain evidence="2 3">YSK</strain>
    </source>
</reference>
<keyword evidence="3" id="KW-1185">Reference proteome</keyword>
<feature type="region of interest" description="Disordered" evidence="1">
    <location>
        <begin position="34"/>
        <end position="65"/>
    </location>
</feature>
<dbReference type="AlphaFoldDB" id="A0A059XXK3"/>
<accession>A0A059XXK3</accession>
<gene>
    <name evidence="2" type="ORF">Y981_08580</name>
</gene>
<organism evidence="2 3">
    <name type="scientific">Leptospirillum ferriphilum YSK</name>
    <dbReference type="NCBI Taxonomy" id="1441628"/>
    <lineage>
        <taxon>Bacteria</taxon>
        <taxon>Pseudomonadati</taxon>
        <taxon>Nitrospirota</taxon>
        <taxon>Nitrospiria</taxon>
        <taxon>Nitrospirales</taxon>
        <taxon>Nitrospiraceae</taxon>
        <taxon>Leptospirillum</taxon>
    </lineage>
</organism>
<dbReference type="EMBL" id="CP007243">
    <property type="protein sequence ID" value="AIA31825.1"/>
    <property type="molecule type" value="Genomic_DNA"/>
</dbReference>
<sequence length="65" mass="6891">MSLVLNGVCPVSRSSIVSVPRVFHRHPGSLFAPSLTDILPRTPQDPTSDGPVYSPVSNFSASLAK</sequence>
<proteinExistence type="predicted"/>